<feature type="region of interest" description="Disordered" evidence="9">
    <location>
        <begin position="1"/>
        <end position="111"/>
    </location>
</feature>
<feature type="compositionally biased region" description="Basic and acidic residues" evidence="9">
    <location>
        <begin position="1551"/>
        <end position="1579"/>
    </location>
</feature>
<feature type="transmembrane region" description="Helical" evidence="10">
    <location>
        <begin position="1242"/>
        <end position="1261"/>
    </location>
</feature>
<keyword evidence="13" id="KW-1185">Reference proteome</keyword>
<dbReference type="CDD" id="cd03232">
    <property type="entry name" value="ABCG_PDR_domain2"/>
    <property type="match status" value="1"/>
</dbReference>
<reference evidence="12" key="1">
    <citation type="journal article" date="2020" name="Stud. Mycol.">
        <title>101 Dothideomycetes genomes: a test case for predicting lifestyles and emergence of pathogens.</title>
        <authorList>
            <person name="Haridas S."/>
            <person name="Albert R."/>
            <person name="Binder M."/>
            <person name="Bloem J."/>
            <person name="Labutti K."/>
            <person name="Salamov A."/>
            <person name="Andreopoulos B."/>
            <person name="Baker S."/>
            <person name="Barry K."/>
            <person name="Bills G."/>
            <person name="Bluhm B."/>
            <person name="Cannon C."/>
            <person name="Castanera R."/>
            <person name="Culley D."/>
            <person name="Daum C."/>
            <person name="Ezra D."/>
            <person name="Gonzalez J."/>
            <person name="Henrissat B."/>
            <person name="Kuo A."/>
            <person name="Liang C."/>
            <person name="Lipzen A."/>
            <person name="Lutzoni F."/>
            <person name="Magnuson J."/>
            <person name="Mondo S."/>
            <person name="Nolan M."/>
            <person name="Ohm R."/>
            <person name="Pangilinan J."/>
            <person name="Park H.-J."/>
            <person name="Ramirez L."/>
            <person name="Alfaro M."/>
            <person name="Sun H."/>
            <person name="Tritt A."/>
            <person name="Yoshinaga Y."/>
            <person name="Zwiers L.-H."/>
            <person name="Turgeon B."/>
            <person name="Goodwin S."/>
            <person name="Spatafora J."/>
            <person name="Crous P."/>
            <person name="Grigoriev I."/>
        </authorList>
    </citation>
    <scope>NUCLEOTIDE SEQUENCE</scope>
    <source>
        <strain evidence="12">CBS 110217</strain>
    </source>
</reference>
<evidence type="ECO:0000313" key="12">
    <source>
        <dbReference type="EMBL" id="KAF2035084.1"/>
    </source>
</evidence>
<dbReference type="InterPro" id="IPR010929">
    <property type="entry name" value="PDR_CDR_ABC"/>
</dbReference>
<keyword evidence="7 10" id="KW-1133">Transmembrane helix</keyword>
<dbReference type="CDD" id="cd03233">
    <property type="entry name" value="ABCG_PDR_domain1"/>
    <property type="match status" value="1"/>
</dbReference>
<evidence type="ECO:0000256" key="9">
    <source>
        <dbReference type="SAM" id="MobiDB-lite"/>
    </source>
</evidence>
<keyword evidence="5" id="KW-0547">Nucleotide-binding</keyword>
<dbReference type="InterPro" id="IPR017871">
    <property type="entry name" value="ABC_transporter-like_CS"/>
</dbReference>
<keyword evidence="3" id="KW-0813">Transport</keyword>
<feature type="transmembrane region" description="Helical" evidence="10">
    <location>
        <begin position="1311"/>
        <end position="1344"/>
    </location>
</feature>
<feature type="transmembrane region" description="Helical" evidence="10">
    <location>
        <begin position="1415"/>
        <end position="1434"/>
    </location>
</feature>
<dbReference type="Pfam" id="PF00005">
    <property type="entry name" value="ABC_tran"/>
    <property type="match status" value="2"/>
</dbReference>
<dbReference type="Pfam" id="PF06422">
    <property type="entry name" value="PDR_CDR"/>
    <property type="match status" value="2"/>
</dbReference>
<evidence type="ECO:0000256" key="8">
    <source>
        <dbReference type="ARBA" id="ARBA00023136"/>
    </source>
</evidence>
<evidence type="ECO:0000256" key="10">
    <source>
        <dbReference type="SAM" id="Phobius"/>
    </source>
</evidence>
<comment type="subcellular location">
    <subcellularLocation>
        <location evidence="1">Membrane</location>
        <topology evidence="1">Multi-pass membrane protein</topology>
    </subcellularLocation>
</comment>
<dbReference type="PANTHER" id="PTHR19241">
    <property type="entry name" value="ATP-BINDING CASSETTE TRANSPORTER"/>
    <property type="match status" value="1"/>
</dbReference>
<keyword evidence="8 10" id="KW-0472">Membrane</keyword>
<comment type="similarity">
    <text evidence="2">Belongs to the ABC transporter superfamily. ABCG family. PDR (TC 3.A.1.205) subfamily.</text>
</comment>
<evidence type="ECO:0000256" key="5">
    <source>
        <dbReference type="ARBA" id="ARBA00022741"/>
    </source>
</evidence>
<keyword evidence="6" id="KW-0067">ATP-binding</keyword>
<dbReference type="InterPro" id="IPR029481">
    <property type="entry name" value="ABC_trans_N"/>
</dbReference>
<accession>A0A9P4LTV0</accession>
<feature type="transmembrane region" description="Helical" evidence="10">
    <location>
        <begin position="1273"/>
        <end position="1291"/>
    </location>
</feature>
<feature type="domain" description="ABC transporter" evidence="11">
    <location>
        <begin position="215"/>
        <end position="463"/>
    </location>
</feature>
<dbReference type="FunFam" id="3.40.50.300:FF:000054">
    <property type="entry name" value="ABC multidrug transporter atrF"/>
    <property type="match status" value="1"/>
</dbReference>
<dbReference type="GO" id="GO:0140359">
    <property type="term" value="F:ABC-type transporter activity"/>
    <property type="evidence" value="ECO:0007669"/>
    <property type="project" value="InterPro"/>
</dbReference>
<feature type="transmembrane region" description="Helical" evidence="10">
    <location>
        <begin position="716"/>
        <end position="736"/>
    </location>
</feature>
<protein>
    <submittedName>
        <fullName evidence="12">ABC multidrug transporter-like protein</fullName>
    </submittedName>
</protein>
<dbReference type="Pfam" id="PF19055">
    <property type="entry name" value="ABC2_membrane_7"/>
    <property type="match status" value="1"/>
</dbReference>
<proteinExistence type="inferred from homology"/>
<feature type="compositionally biased region" description="Low complexity" evidence="9">
    <location>
        <begin position="76"/>
        <end position="85"/>
    </location>
</feature>
<keyword evidence="4 10" id="KW-0812">Transmembrane</keyword>
<evidence type="ECO:0000256" key="1">
    <source>
        <dbReference type="ARBA" id="ARBA00004141"/>
    </source>
</evidence>
<feature type="transmembrane region" description="Helical" evidence="10">
    <location>
        <begin position="821"/>
        <end position="842"/>
    </location>
</feature>
<evidence type="ECO:0000256" key="7">
    <source>
        <dbReference type="ARBA" id="ARBA00022989"/>
    </source>
</evidence>
<evidence type="ECO:0000256" key="4">
    <source>
        <dbReference type="ARBA" id="ARBA00022692"/>
    </source>
</evidence>
<feature type="transmembrane region" description="Helical" evidence="10">
    <location>
        <begin position="686"/>
        <end position="704"/>
    </location>
</feature>
<feature type="compositionally biased region" description="Low complexity" evidence="9">
    <location>
        <begin position="881"/>
        <end position="892"/>
    </location>
</feature>
<dbReference type="PROSITE" id="PS50893">
    <property type="entry name" value="ABC_TRANSPORTER_2"/>
    <property type="match status" value="2"/>
</dbReference>
<dbReference type="SMART" id="SM00382">
    <property type="entry name" value="AAA"/>
    <property type="match status" value="2"/>
</dbReference>
<dbReference type="InterPro" id="IPR003593">
    <property type="entry name" value="AAA+_ATPase"/>
</dbReference>
<feature type="transmembrane region" description="Helical" evidence="10">
    <location>
        <begin position="651"/>
        <end position="677"/>
    </location>
</feature>
<evidence type="ECO:0000259" key="11">
    <source>
        <dbReference type="PROSITE" id="PS50893"/>
    </source>
</evidence>
<feature type="region of interest" description="Disordered" evidence="9">
    <location>
        <begin position="1544"/>
        <end position="1579"/>
    </location>
</feature>
<dbReference type="InterPro" id="IPR013525">
    <property type="entry name" value="ABC2_TM"/>
</dbReference>
<feature type="transmembrane region" description="Helical" evidence="10">
    <location>
        <begin position="609"/>
        <end position="631"/>
    </location>
</feature>
<feature type="compositionally biased region" description="Polar residues" evidence="9">
    <location>
        <begin position="1"/>
        <end position="46"/>
    </location>
</feature>
<dbReference type="InterPro" id="IPR043926">
    <property type="entry name" value="ABCG_dom"/>
</dbReference>
<dbReference type="GO" id="GO:0005524">
    <property type="term" value="F:ATP binding"/>
    <property type="evidence" value="ECO:0007669"/>
    <property type="project" value="UniProtKB-KW"/>
</dbReference>
<comment type="caution">
    <text evidence="12">The sequence shown here is derived from an EMBL/GenBank/DDBJ whole genome shotgun (WGS) entry which is preliminary data.</text>
</comment>
<dbReference type="Proteomes" id="UP000799777">
    <property type="component" value="Unassembled WGS sequence"/>
</dbReference>
<dbReference type="OrthoDB" id="245989at2759"/>
<dbReference type="EMBL" id="ML978158">
    <property type="protein sequence ID" value="KAF2035084.1"/>
    <property type="molecule type" value="Genomic_DNA"/>
</dbReference>
<dbReference type="InterPro" id="IPR003439">
    <property type="entry name" value="ABC_transporter-like_ATP-bd"/>
</dbReference>
<gene>
    <name evidence="12" type="ORF">EK21DRAFT_54902</name>
</gene>
<feature type="transmembrane region" description="Helical" evidence="10">
    <location>
        <begin position="1356"/>
        <end position="1378"/>
    </location>
</feature>
<sequence length="1579" mass="174672">MAESTSNHEGVTRTTSENHQNSYTTSEGFTQLSSTGHQTHSGTATGDNLPEGIFRTESGRETYYPDGHASLEKLVSSASSSSGSSTRYGSNGQKGHSKRQESSSSNDYDGRMLERRATHAEIDDEGRRELARIFTTQSQKLAQQMSIAQPNDPSVDPANDSFDLSKFLRMFRHQLEGEGVEVKKLSVVYKGLNVFGSGKAIQLQKTVSDVFMAPFRAGEYFGKSERKQILHSFDGIIKAAELCVVLGRPGSGCSTLLKALTGELHGLDTDESVIHYNGIAQKRMIKEFKGEMAYNQEVDKHFPHLTVGQTLEHAAALRTPSNRPMGVSRKEFSKFVTQVVMAVLGLSHTYNTKVGNDFVRGVSGGERKRVSVAEMLLAGAPLAAWDNSTRGLDSATALKFVKALRVGSDMAEGAAAVAIYQASQAVYDQFDKAAVLYEGRQIYFGPADMAKGYFERQGWYCPPRQTTGDFLTAVTNPTERQASKGMENKVPRTPEDFEKYWRESPEYKNLLEEIKDFEEEYPLNEHGNLDELREKKNFVQAKHARPKSPYLVSVPMQVKLNTKRAYQRIWGDVASSATQAMLNVVMALIVGSIYYGHSQGSSSFEGRGAVLFLAVLFNALTSIGEISGLYAQRPVVEKHNSYAFYHPATEAIAGIVADIPVKFLQAVVFNIILYFLAGLRYTPGQFFLFFVVTYMATFVMAAIFRTTAAVTQTASQAMAGAGVLVLILVIYTGFVIRIPQMPVYFGWIRWINPIFYAFEILLANEFHGVNFPCDQFVPMGPGYNTNGNSFICNVQGAVAGQTFVSGDAFLELSYSYSWSHVWRNFGIMWAFLIFFMITYFIAVEINSSTTNTAEQLVFQRGHVPAYLLKDSSKKSSDEETNGAGAAGETDGAGDVSAIEEQKGIFTWRDVVYDIEIKGEPRRLLDHVSGFVKPGTMTALMGVSGAGKTTLLDALAQRTTMGVITGDMFVNGKPLDAAFQRSTGYVQQQDLHLETATVRESLRFSAMLRQPKHVSKKEKYEYVEEVIKMLNMSDFANAVVGVPGEGLNVEQRKLLTIGVELAAKPKLLLFLDEPTSGLDSQSSWSIISFLKKLSSAGQAILCTIHQPSAILFQEFDRLLFLAKGGKTVYFGEVGENSQKLLHYFENQGARKCGKDENPAEYMLEIVNNGKNDQGKEWYDVWKQSENAQGVQRQIDQLHQEKQHEDLNIAKETGGGAYAMPLTVQIWECTYRVFQQYWRMPSYVLAKFGLCAVASLFIGFSFFDADSTQAGMQTIIFSVFMMTTIFSSLVQQIQPLFITQRSLYESRERPSKAYSWIAFMVANIVVEIPYGIFAGILTFACFYYPVVGANQSGERQGLVLLFSIQLLIYTSTFASMTIAALPNAETAAGLVSLLTLMSILFNGVLQPPDELPGFWIFMYRVSPFTYWIGGIVATMLSGRAVECSSTEVSIFDPPSGQTCGQYLQNYASVAGGNIQNPSATSACQYCSLSNSDQFLATVSISYSQRWRNFGILFAFIAFNVFIAVLTYWLFRVANLSSLTAKFHKTKKGAKAKGAADKVEEKAEDVAKQGAHPGERSGEKDA</sequence>
<feature type="transmembrane region" description="Helical" evidence="10">
    <location>
        <begin position="1385"/>
        <end position="1403"/>
    </location>
</feature>
<dbReference type="InterPro" id="IPR027417">
    <property type="entry name" value="P-loop_NTPase"/>
</dbReference>
<organism evidence="12 13">
    <name type="scientific">Setomelanomma holmii</name>
    <dbReference type="NCBI Taxonomy" id="210430"/>
    <lineage>
        <taxon>Eukaryota</taxon>
        <taxon>Fungi</taxon>
        <taxon>Dikarya</taxon>
        <taxon>Ascomycota</taxon>
        <taxon>Pezizomycotina</taxon>
        <taxon>Dothideomycetes</taxon>
        <taxon>Pleosporomycetidae</taxon>
        <taxon>Pleosporales</taxon>
        <taxon>Pleosporineae</taxon>
        <taxon>Phaeosphaeriaceae</taxon>
        <taxon>Setomelanomma</taxon>
    </lineage>
</organism>
<evidence type="ECO:0000256" key="6">
    <source>
        <dbReference type="ARBA" id="ARBA00022840"/>
    </source>
</evidence>
<dbReference type="Gene3D" id="3.40.50.300">
    <property type="entry name" value="P-loop containing nucleotide triphosphate hydrolases"/>
    <property type="match status" value="2"/>
</dbReference>
<dbReference type="GO" id="GO:0016020">
    <property type="term" value="C:membrane"/>
    <property type="evidence" value="ECO:0007669"/>
    <property type="project" value="UniProtKB-SubCell"/>
</dbReference>
<evidence type="ECO:0000256" key="3">
    <source>
        <dbReference type="ARBA" id="ARBA00022448"/>
    </source>
</evidence>
<evidence type="ECO:0000256" key="2">
    <source>
        <dbReference type="ARBA" id="ARBA00006012"/>
    </source>
</evidence>
<feature type="domain" description="ABC transporter" evidence="11">
    <location>
        <begin position="905"/>
        <end position="1148"/>
    </location>
</feature>
<dbReference type="Pfam" id="PF14510">
    <property type="entry name" value="ABC_trans_N"/>
    <property type="match status" value="1"/>
</dbReference>
<dbReference type="PROSITE" id="PS00211">
    <property type="entry name" value="ABC_TRANSPORTER_1"/>
    <property type="match status" value="1"/>
</dbReference>
<dbReference type="Pfam" id="PF01061">
    <property type="entry name" value="ABC2_membrane"/>
    <property type="match status" value="2"/>
</dbReference>
<feature type="transmembrane region" description="Helical" evidence="10">
    <location>
        <begin position="1507"/>
        <end position="1528"/>
    </location>
</feature>
<name>A0A9P4LTV0_9PLEO</name>
<feature type="region of interest" description="Disordered" evidence="9">
    <location>
        <begin position="871"/>
        <end position="892"/>
    </location>
</feature>
<dbReference type="InterPro" id="IPR034001">
    <property type="entry name" value="ABCG_PDR_1"/>
</dbReference>
<evidence type="ECO:0000313" key="13">
    <source>
        <dbReference type="Proteomes" id="UP000799777"/>
    </source>
</evidence>
<feature type="transmembrane region" description="Helical" evidence="10">
    <location>
        <begin position="580"/>
        <end position="597"/>
    </location>
</feature>
<dbReference type="InterPro" id="IPR034003">
    <property type="entry name" value="ABCG_PDR_2"/>
</dbReference>
<dbReference type="GO" id="GO:0016887">
    <property type="term" value="F:ATP hydrolysis activity"/>
    <property type="evidence" value="ECO:0007669"/>
    <property type="project" value="InterPro"/>
</dbReference>
<feature type="transmembrane region" description="Helical" evidence="10">
    <location>
        <begin position="743"/>
        <end position="762"/>
    </location>
</feature>
<dbReference type="SUPFAM" id="SSF52540">
    <property type="entry name" value="P-loop containing nucleoside triphosphate hydrolases"/>
    <property type="match status" value="2"/>
</dbReference>